<proteinExistence type="predicted"/>
<protein>
    <recommendedName>
        <fullName evidence="3">GTPase</fullName>
    </recommendedName>
</protein>
<gene>
    <name evidence="1" type="ORF">SKTS_29560</name>
</gene>
<evidence type="ECO:0000313" key="2">
    <source>
        <dbReference type="Proteomes" id="UP000502260"/>
    </source>
</evidence>
<reference evidence="2" key="1">
    <citation type="submission" date="2020-03" db="EMBL/GenBank/DDBJ databases">
        <title>Complete genome sequence of sulfur-oxidizing bacterium skT11.</title>
        <authorList>
            <person name="Kanda M."/>
            <person name="Kojima H."/>
            <person name="Fukui M."/>
        </authorList>
    </citation>
    <scope>NUCLEOTIDE SEQUENCE [LARGE SCALE GENOMIC DNA]</scope>
    <source>
        <strain evidence="2">skT11</strain>
    </source>
</reference>
<dbReference type="RefSeq" id="WP_173066823.1">
    <property type="nucleotide sequence ID" value="NZ_AP022853.1"/>
</dbReference>
<evidence type="ECO:0000313" key="1">
    <source>
        <dbReference type="EMBL" id="BCB28070.1"/>
    </source>
</evidence>
<name>A0A6F8VFE7_9PROT</name>
<sequence length="537" mass="59453">MTIKLSVPAPEQNLTVETHPKQVAEWLEALPLTNLNEASRAILDTLSAMNRSKVAEDTRLKLLELYRASITNLMPSLEQQYSGQPLPLPEKSRHMAAQARQLHTELAYGYKIILLEHAGKRLNFGSNKQLPLVAERAIASLGQMLVVCYQTYAPTPAGVWAEMHTLFMYAVEQGIQDEPVLNAEQQSSVNLAYKQALLLALLDPYRLMQGEVNKVLEYLASFGGHAHLQPLMQTSSPSGFFLVRLDSDKPPRALAHDSTVIDARTDILLNTIELARLLHQQIQRLEAGVNPKSLLLPVSANDFGFPNLLRRMLKHWGIAPKRLFNRMQNSARMDICAGIRAIHYFLSGESASNADNQPDSPGIQGQNTEITLELADSPFDKTSHQTYVSKNWLIINESAGGLALSKDPKTDAQVRVGEIIGLRPESNEAWNIGVVRWVSSENPNHLQLGAQMLAPTATPALIRPVIASIGTLFQPALLLPEIPALKQPATLLALRGSFAPQREFMVEGMGRPQNIRATKLLEQSATFDLFEFAHIHP</sequence>
<dbReference type="Proteomes" id="UP000502260">
    <property type="component" value="Chromosome"/>
</dbReference>
<dbReference type="KEGG" id="slac:SKTS_29560"/>
<accession>A0A6F8VFE7</accession>
<evidence type="ECO:0008006" key="3">
    <source>
        <dbReference type="Google" id="ProtNLM"/>
    </source>
</evidence>
<keyword evidence="2" id="KW-1185">Reference proteome</keyword>
<dbReference type="AlphaFoldDB" id="A0A6F8VFE7"/>
<organism evidence="1 2">
    <name type="scientific">Sulfurimicrobium lacus</name>
    <dbReference type="NCBI Taxonomy" id="2715678"/>
    <lineage>
        <taxon>Bacteria</taxon>
        <taxon>Pseudomonadati</taxon>
        <taxon>Pseudomonadota</taxon>
        <taxon>Betaproteobacteria</taxon>
        <taxon>Nitrosomonadales</taxon>
        <taxon>Sulfuricellaceae</taxon>
        <taxon>Sulfurimicrobium</taxon>
    </lineage>
</organism>
<dbReference type="EMBL" id="AP022853">
    <property type="protein sequence ID" value="BCB28070.1"/>
    <property type="molecule type" value="Genomic_DNA"/>
</dbReference>